<keyword evidence="5" id="KW-1185">Reference proteome</keyword>
<reference evidence="4 5" key="1">
    <citation type="submission" date="2024-02" db="EMBL/GenBank/DDBJ databases">
        <title>De novo assembly and annotation of 12 fungi associated with fruit tree decline syndrome in Ontario, Canada.</title>
        <authorList>
            <person name="Sulman M."/>
            <person name="Ellouze W."/>
            <person name="Ilyukhin E."/>
        </authorList>
    </citation>
    <scope>NUCLEOTIDE SEQUENCE [LARGE SCALE GENOMIC DNA]</scope>
    <source>
        <strain evidence="4 5">M11/M66-122</strain>
    </source>
</reference>
<dbReference type="AlphaFoldDB" id="A0AAN9UUX1"/>
<sequence length="133" mass="13760">MAPETLSLAGKVAIVTGAGREPGIGAGIASALARNSAAVMVNYVSDSTTPKAAALAERLRNEYGARVATVQADITTPEGAAKLAEETLKAFETDHIDILVNNAGHNLPGSTLEAPLEDIDKQFSVNVYGAIRE</sequence>
<evidence type="ECO:0000313" key="5">
    <source>
        <dbReference type="Proteomes" id="UP001320420"/>
    </source>
</evidence>
<dbReference type="Pfam" id="PF00106">
    <property type="entry name" value="adh_short"/>
    <property type="match status" value="1"/>
</dbReference>
<dbReference type="PANTHER" id="PTHR43639">
    <property type="entry name" value="OXIDOREDUCTASE, SHORT-CHAIN DEHYDROGENASE/REDUCTASE FAMILY (AFU_ORTHOLOGUE AFUA_5G02870)"/>
    <property type="match status" value="1"/>
</dbReference>
<organism evidence="4 5">
    <name type="scientific">Diatrype stigma</name>
    <dbReference type="NCBI Taxonomy" id="117547"/>
    <lineage>
        <taxon>Eukaryota</taxon>
        <taxon>Fungi</taxon>
        <taxon>Dikarya</taxon>
        <taxon>Ascomycota</taxon>
        <taxon>Pezizomycotina</taxon>
        <taxon>Sordariomycetes</taxon>
        <taxon>Xylariomycetidae</taxon>
        <taxon>Xylariales</taxon>
        <taxon>Diatrypaceae</taxon>
        <taxon>Diatrype</taxon>
    </lineage>
</organism>
<protein>
    <submittedName>
        <fullName evidence="4">Uncharacterized protein</fullName>
    </submittedName>
</protein>
<dbReference type="EMBL" id="JAKJXP020000026">
    <property type="protein sequence ID" value="KAK7753652.1"/>
    <property type="molecule type" value="Genomic_DNA"/>
</dbReference>
<keyword evidence="2" id="KW-0521">NADP</keyword>
<evidence type="ECO:0000256" key="1">
    <source>
        <dbReference type="ARBA" id="ARBA00006484"/>
    </source>
</evidence>
<dbReference type="Gene3D" id="3.40.50.720">
    <property type="entry name" value="NAD(P)-binding Rossmann-like Domain"/>
    <property type="match status" value="1"/>
</dbReference>
<dbReference type="GO" id="GO:0016491">
    <property type="term" value="F:oxidoreductase activity"/>
    <property type="evidence" value="ECO:0007669"/>
    <property type="project" value="UniProtKB-KW"/>
</dbReference>
<evidence type="ECO:0000313" key="4">
    <source>
        <dbReference type="EMBL" id="KAK7753652.1"/>
    </source>
</evidence>
<evidence type="ECO:0000256" key="2">
    <source>
        <dbReference type="ARBA" id="ARBA00022857"/>
    </source>
</evidence>
<dbReference type="PANTHER" id="PTHR43639:SF1">
    <property type="entry name" value="SHORT-CHAIN DEHYDROGENASE_REDUCTASE FAMILY PROTEIN"/>
    <property type="match status" value="1"/>
</dbReference>
<keyword evidence="3" id="KW-0560">Oxidoreductase</keyword>
<gene>
    <name evidence="4" type="ORF">SLS62_004274</name>
</gene>
<comment type="similarity">
    <text evidence="1">Belongs to the short-chain dehydrogenases/reductases (SDR) family.</text>
</comment>
<proteinExistence type="inferred from homology"/>
<comment type="caution">
    <text evidence="4">The sequence shown here is derived from an EMBL/GenBank/DDBJ whole genome shotgun (WGS) entry which is preliminary data.</text>
</comment>
<accession>A0AAN9UUX1</accession>
<dbReference type="InterPro" id="IPR036291">
    <property type="entry name" value="NAD(P)-bd_dom_sf"/>
</dbReference>
<dbReference type="Proteomes" id="UP001320420">
    <property type="component" value="Unassembled WGS sequence"/>
</dbReference>
<dbReference type="InterPro" id="IPR002347">
    <property type="entry name" value="SDR_fam"/>
</dbReference>
<name>A0AAN9UUX1_9PEZI</name>
<dbReference type="SUPFAM" id="SSF51735">
    <property type="entry name" value="NAD(P)-binding Rossmann-fold domains"/>
    <property type="match status" value="1"/>
</dbReference>
<evidence type="ECO:0000256" key="3">
    <source>
        <dbReference type="ARBA" id="ARBA00023002"/>
    </source>
</evidence>